<dbReference type="SUPFAM" id="SSF144091">
    <property type="entry name" value="Rhomboid-like"/>
    <property type="match status" value="1"/>
</dbReference>
<feature type="transmembrane region" description="Helical" evidence="5">
    <location>
        <begin position="120"/>
        <end position="139"/>
    </location>
</feature>
<dbReference type="PANTHER" id="PTHR43066">
    <property type="entry name" value="RHOMBOID-RELATED PROTEIN"/>
    <property type="match status" value="1"/>
</dbReference>
<dbReference type="InterPro" id="IPR035952">
    <property type="entry name" value="Rhomboid-like_sf"/>
</dbReference>
<keyword evidence="7" id="KW-1185">Reference proteome</keyword>
<proteinExistence type="predicted"/>
<evidence type="ECO:0000313" key="6">
    <source>
        <dbReference type="EMBL" id="KAG0652691.1"/>
    </source>
</evidence>
<evidence type="ECO:0000256" key="5">
    <source>
        <dbReference type="SAM" id="Phobius"/>
    </source>
</evidence>
<feature type="transmembrane region" description="Helical" evidence="5">
    <location>
        <begin position="87"/>
        <end position="108"/>
    </location>
</feature>
<dbReference type="OrthoDB" id="272778at2759"/>
<dbReference type="Pfam" id="PF08551">
    <property type="entry name" value="DUF1751"/>
    <property type="match status" value="1"/>
</dbReference>
<dbReference type="AlphaFoldDB" id="A0A9P6VQE0"/>
<dbReference type="EMBL" id="VNKQ01000002">
    <property type="protein sequence ID" value="KAG0652691.1"/>
    <property type="molecule type" value="Genomic_DNA"/>
</dbReference>
<organism evidence="6 7">
    <name type="scientific">Hyphodiscus hymeniophilus</name>
    <dbReference type="NCBI Taxonomy" id="353542"/>
    <lineage>
        <taxon>Eukaryota</taxon>
        <taxon>Fungi</taxon>
        <taxon>Dikarya</taxon>
        <taxon>Ascomycota</taxon>
        <taxon>Pezizomycotina</taxon>
        <taxon>Leotiomycetes</taxon>
        <taxon>Helotiales</taxon>
        <taxon>Hyphodiscaceae</taxon>
        <taxon>Hyphodiscus</taxon>
    </lineage>
</organism>
<keyword evidence="2 5" id="KW-0812">Transmembrane</keyword>
<evidence type="ECO:0000256" key="3">
    <source>
        <dbReference type="ARBA" id="ARBA00022989"/>
    </source>
</evidence>
<dbReference type="GO" id="GO:0006890">
    <property type="term" value="P:retrograde vesicle-mediated transport, Golgi to endoplasmic reticulum"/>
    <property type="evidence" value="ECO:0007669"/>
    <property type="project" value="InterPro"/>
</dbReference>
<comment type="caution">
    <text evidence="6">The sequence shown here is derived from an EMBL/GenBank/DDBJ whole genome shotgun (WGS) entry which is preliminary data.</text>
</comment>
<dbReference type="GO" id="GO:0016020">
    <property type="term" value="C:membrane"/>
    <property type="evidence" value="ECO:0007669"/>
    <property type="project" value="UniProtKB-SubCell"/>
</dbReference>
<feature type="transmembrane region" description="Helical" evidence="5">
    <location>
        <begin position="49"/>
        <end position="75"/>
    </location>
</feature>
<dbReference type="SMART" id="SM01160">
    <property type="entry name" value="DUF1751"/>
    <property type="match status" value="1"/>
</dbReference>
<gene>
    <name evidence="6" type="ORF">D0Z07_0735</name>
</gene>
<keyword evidence="3 5" id="KW-1133">Transmembrane helix</keyword>
<dbReference type="GO" id="GO:0004252">
    <property type="term" value="F:serine-type endopeptidase activity"/>
    <property type="evidence" value="ECO:0007669"/>
    <property type="project" value="TreeGrafter"/>
</dbReference>
<dbReference type="InterPro" id="IPR013861">
    <property type="entry name" value="TMEM115/Pdh1/Rbl19"/>
</dbReference>
<evidence type="ECO:0000313" key="7">
    <source>
        <dbReference type="Proteomes" id="UP000785200"/>
    </source>
</evidence>
<keyword evidence="4 5" id="KW-0472">Membrane</keyword>
<reference evidence="6" key="1">
    <citation type="submission" date="2019-07" db="EMBL/GenBank/DDBJ databases">
        <title>Hyphodiscus hymeniophilus genome sequencing and assembly.</title>
        <authorList>
            <person name="Kramer G."/>
            <person name="Nodwell J."/>
        </authorList>
    </citation>
    <scope>NUCLEOTIDE SEQUENCE</scope>
    <source>
        <strain evidence="6">ATCC 34498</strain>
    </source>
</reference>
<protein>
    <submittedName>
        <fullName evidence="6">UBA domain-containing 14</fullName>
    </submittedName>
</protein>
<evidence type="ECO:0000256" key="4">
    <source>
        <dbReference type="ARBA" id="ARBA00023136"/>
    </source>
</evidence>
<accession>A0A9P6VQE0</accession>
<name>A0A9P6VQE0_9HELO</name>
<dbReference type="Gene3D" id="1.20.1540.10">
    <property type="entry name" value="Rhomboid-like"/>
    <property type="match status" value="1"/>
</dbReference>
<evidence type="ECO:0000256" key="1">
    <source>
        <dbReference type="ARBA" id="ARBA00004141"/>
    </source>
</evidence>
<dbReference type="PANTHER" id="PTHR43066:SF21">
    <property type="entry name" value="UBIQUITIN-ASSOCIATED DOMAIN-CONTAINING PROTEIN 2"/>
    <property type="match status" value="1"/>
</dbReference>
<sequence>MLSTGFAEAPVSRSLVYGIVAASILVSITDVKHYFYIQVDPHLWRYHQVWRIFIYQLCYTNSTEVLFAAMTLYNMRIIERLWGSRKFASFIVLSYGFTTLLPPMLLALLLRPLSLHYLNYLPAGPTPLIFALLAQYHAVIPHVYKYRIAASAHGPAEPFYGLTFSDKSYVYLPAVQLSLSQFPGSFLCACVGWIVGYMWRNDVLPGAVTRWRIPGWMVGIRGVKRGEDFEGLRRRLEGEGGPGNGNAVLATGSDGRMQAGRRRTLGRQLLDQFRGAF</sequence>
<dbReference type="Proteomes" id="UP000785200">
    <property type="component" value="Unassembled WGS sequence"/>
</dbReference>
<evidence type="ECO:0000256" key="2">
    <source>
        <dbReference type="ARBA" id="ARBA00022692"/>
    </source>
</evidence>
<comment type="subcellular location">
    <subcellularLocation>
        <location evidence="1">Membrane</location>
        <topology evidence="1">Multi-pass membrane protein</topology>
    </subcellularLocation>
</comment>
<feature type="transmembrane region" description="Helical" evidence="5">
    <location>
        <begin position="15"/>
        <end position="37"/>
    </location>
</feature>